<evidence type="ECO:0000256" key="3">
    <source>
        <dbReference type="ARBA" id="ARBA00022840"/>
    </source>
</evidence>
<sequence>MNAIQLHQVQKNYSDFTLGPLTLSLPSGCILGLVGENGAGKTTTIKLLLNLIRRDGGEVQVLGKDPVQSGPALKEELGVVLDEVGFPDCLTPGQLEKVLRHTYSRWDSNRYRSLLHQFRLPEKKPFSDFSKGMKMKLGLAAALSHDPKLLILDEATSGLDPVVRDEVLELIYDFTRQENHSVLFSSHIVGDLEKLCDYVAFLHQGKLLLWEEKDRLLEDYGLVNLSLSRLEVLPKETVLGKRQTPYGVEVLVKKDRLPLGFTAAPVSLEELFVLLIKGRETR</sequence>
<dbReference type="PROSITE" id="PS50893">
    <property type="entry name" value="ABC_TRANSPORTER_2"/>
    <property type="match status" value="1"/>
</dbReference>
<dbReference type="InterPro" id="IPR003439">
    <property type="entry name" value="ABC_transporter-like_ATP-bd"/>
</dbReference>
<dbReference type="SMART" id="SM00382">
    <property type="entry name" value="AAA"/>
    <property type="match status" value="1"/>
</dbReference>
<dbReference type="PANTHER" id="PTHR42939:SF3">
    <property type="entry name" value="ABC TRANSPORTER ATP-BINDING COMPONENT"/>
    <property type="match status" value="1"/>
</dbReference>
<dbReference type="InterPro" id="IPR027417">
    <property type="entry name" value="P-loop_NTPase"/>
</dbReference>
<organism evidence="5 6">
    <name type="scientific">Candidatus Egerieicola pullicola</name>
    <dbReference type="NCBI Taxonomy" id="2840775"/>
    <lineage>
        <taxon>Bacteria</taxon>
        <taxon>Bacillati</taxon>
        <taxon>Bacillota</taxon>
        <taxon>Clostridia</taxon>
        <taxon>Eubacteriales</taxon>
        <taxon>Oscillospiraceae</taxon>
        <taxon>Oscillospiraceae incertae sedis</taxon>
        <taxon>Candidatus Egerieicola</taxon>
    </lineage>
</organism>
<evidence type="ECO:0000313" key="5">
    <source>
        <dbReference type="EMBL" id="HIR40904.1"/>
    </source>
</evidence>
<evidence type="ECO:0000256" key="2">
    <source>
        <dbReference type="ARBA" id="ARBA00022741"/>
    </source>
</evidence>
<dbReference type="AlphaFoldDB" id="A0A9D1DD17"/>
<protein>
    <submittedName>
        <fullName evidence="5">ABC transporter ATP-binding protein</fullName>
    </submittedName>
</protein>
<dbReference type="GO" id="GO:0005524">
    <property type="term" value="F:ATP binding"/>
    <property type="evidence" value="ECO:0007669"/>
    <property type="project" value="UniProtKB-KW"/>
</dbReference>
<dbReference type="Proteomes" id="UP000886749">
    <property type="component" value="Unassembled WGS sequence"/>
</dbReference>
<dbReference type="PANTHER" id="PTHR42939">
    <property type="entry name" value="ABC TRANSPORTER ATP-BINDING PROTEIN ALBC-RELATED"/>
    <property type="match status" value="1"/>
</dbReference>
<feature type="domain" description="ABC transporter" evidence="4">
    <location>
        <begin position="1"/>
        <end position="229"/>
    </location>
</feature>
<keyword evidence="3 5" id="KW-0067">ATP-binding</keyword>
<accession>A0A9D1DD17</accession>
<dbReference type="InterPro" id="IPR003593">
    <property type="entry name" value="AAA+_ATPase"/>
</dbReference>
<gene>
    <name evidence="5" type="ORF">IAB36_03650</name>
</gene>
<keyword evidence="1" id="KW-0813">Transport</keyword>
<dbReference type="Gene3D" id="3.40.50.300">
    <property type="entry name" value="P-loop containing nucleotide triphosphate hydrolases"/>
    <property type="match status" value="1"/>
</dbReference>
<comment type="caution">
    <text evidence="5">The sequence shown here is derived from an EMBL/GenBank/DDBJ whole genome shotgun (WGS) entry which is preliminary data.</text>
</comment>
<proteinExistence type="predicted"/>
<dbReference type="Pfam" id="PF00005">
    <property type="entry name" value="ABC_tran"/>
    <property type="match status" value="1"/>
</dbReference>
<evidence type="ECO:0000259" key="4">
    <source>
        <dbReference type="PROSITE" id="PS50893"/>
    </source>
</evidence>
<keyword evidence="2" id="KW-0547">Nucleotide-binding</keyword>
<dbReference type="PROSITE" id="PS00211">
    <property type="entry name" value="ABC_TRANSPORTER_1"/>
    <property type="match status" value="1"/>
</dbReference>
<reference evidence="5" key="2">
    <citation type="journal article" date="2021" name="PeerJ">
        <title>Extensive microbial diversity within the chicken gut microbiome revealed by metagenomics and culture.</title>
        <authorList>
            <person name="Gilroy R."/>
            <person name="Ravi A."/>
            <person name="Getino M."/>
            <person name="Pursley I."/>
            <person name="Horton D.L."/>
            <person name="Alikhan N.F."/>
            <person name="Baker D."/>
            <person name="Gharbi K."/>
            <person name="Hall N."/>
            <person name="Watson M."/>
            <person name="Adriaenssens E.M."/>
            <person name="Foster-Nyarko E."/>
            <person name="Jarju S."/>
            <person name="Secka A."/>
            <person name="Antonio M."/>
            <person name="Oren A."/>
            <person name="Chaudhuri R.R."/>
            <person name="La Ragione R."/>
            <person name="Hildebrand F."/>
            <person name="Pallen M.J."/>
        </authorList>
    </citation>
    <scope>NUCLEOTIDE SEQUENCE</scope>
    <source>
        <strain evidence="5">CHK184-25365</strain>
    </source>
</reference>
<dbReference type="EMBL" id="DVGY01000082">
    <property type="protein sequence ID" value="HIR40904.1"/>
    <property type="molecule type" value="Genomic_DNA"/>
</dbReference>
<dbReference type="GO" id="GO:0016887">
    <property type="term" value="F:ATP hydrolysis activity"/>
    <property type="evidence" value="ECO:0007669"/>
    <property type="project" value="InterPro"/>
</dbReference>
<evidence type="ECO:0000256" key="1">
    <source>
        <dbReference type="ARBA" id="ARBA00022448"/>
    </source>
</evidence>
<name>A0A9D1DD17_9FIRM</name>
<reference evidence="5" key="1">
    <citation type="submission" date="2020-10" db="EMBL/GenBank/DDBJ databases">
        <authorList>
            <person name="Gilroy R."/>
        </authorList>
    </citation>
    <scope>NUCLEOTIDE SEQUENCE</scope>
    <source>
        <strain evidence="5">CHK184-25365</strain>
    </source>
</reference>
<dbReference type="InterPro" id="IPR051782">
    <property type="entry name" value="ABC_Transporter_VariousFunc"/>
</dbReference>
<dbReference type="CDD" id="cd03230">
    <property type="entry name" value="ABC_DR_subfamily_A"/>
    <property type="match status" value="1"/>
</dbReference>
<dbReference type="SUPFAM" id="SSF52540">
    <property type="entry name" value="P-loop containing nucleoside triphosphate hydrolases"/>
    <property type="match status" value="1"/>
</dbReference>
<evidence type="ECO:0000313" key="6">
    <source>
        <dbReference type="Proteomes" id="UP000886749"/>
    </source>
</evidence>
<dbReference type="InterPro" id="IPR017871">
    <property type="entry name" value="ABC_transporter-like_CS"/>
</dbReference>